<organism evidence="1 2">
    <name type="scientific">Bradyrhizobium yuanmingense</name>
    <dbReference type="NCBI Taxonomy" id="108015"/>
    <lineage>
        <taxon>Bacteria</taxon>
        <taxon>Pseudomonadati</taxon>
        <taxon>Pseudomonadota</taxon>
        <taxon>Alphaproteobacteria</taxon>
        <taxon>Hyphomicrobiales</taxon>
        <taxon>Nitrobacteraceae</taxon>
        <taxon>Bradyrhizobium</taxon>
    </lineage>
</organism>
<gene>
    <name evidence="1" type="ORF">GA0061099_1004147</name>
</gene>
<name>A0A1C3VKQ8_9BRAD</name>
<proteinExistence type="predicted"/>
<dbReference type="Proteomes" id="UP000183174">
    <property type="component" value="Unassembled WGS sequence"/>
</dbReference>
<dbReference type="SUPFAM" id="SSF52402">
    <property type="entry name" value="Adenine nucleotide alpha hydrolases-like"/>
    <property type="match status" value="1"/>
</dbReference>
<evidence type="ECO:0000313" key="2">
    <source>
        <dbReference type="Proteomes" id="UP000183174"/>
    </source>
</evidence>
<dbReference type="EMBL" id="FMAE01000004">
    <property type="protein sequence ID" value="SCB28373.1"/>
    <property type="molecule type" value="Genomic_DNA"/>
</dbReference>
<dbReference type="Gene3D" id="3.40.50.620">
    <property type="entry name" value="HUPs"/>
    <property type="match status" value="1"/>
</dbReference>
<dbReference type="RefSeq" id="WP_074447848.1">
    <property type="nucleotide sequence ID" value="NZ_FMAE01000004.1"/>
</dbReference>
<evidence type="ECO:0000313" key="1">
    <source>
        <dbReference type="EMBL" id="SCB28373.1"/>
    </source>
</evidence>
<reference evidence="1 2" key="1">
    <citation type="submission" date="2016-08" db="EMBL/GenBank/DDBJ databases">
        <authorList>
            <person name="Seilhamer J.J."/>
        </authorList>
    </citation>
    <scope>NUCLEOTIDE SEQUENCE [LARGE SCALE GENOMIC DNA]</scope>
    <source>
        <strain evidence="1 2">CCBAU 10071</strain>
    </source>
</reference>
<protein>
    <submittedName>
        <fullName evidence="1">7-cyano-7-deazaguanine synthase (Queuosine biosynthesis)</fullName>
    </submittedName>
</protein>
<dbReference type="AlphaFoldDB" id="A0A1C3VKQ8"/>
<sequence length="443" mass="49489">MTRRKIPVDIVATMRLPRDPQKTLKLDLATLTWSAHNLDRIGHPHPALLDLLEIARAVHEFDRRQPKRTTGVRVKQVHVTMSLREPARWTSAAKRELSAVLRVQGNAEWVFDFTKRTTRATSADLVFGGGEWEKTTPKKTAKRGQAIENVMLFSGGLDSTAGLATLMEQADTTLLVAYYARNRTKQENIAKEMGFRRLVQIGSNWTVSETAPRVGGQFMYRSFLFLALALLFADATCSKSLFQFENGPLALAVEPLDLYRITRHAHPLVHRHLASLFKILRGRTINLSNPFLNTTKGEAVKRLRSGLTRDQFKRVIALTESCWYLNSKIIVAGQPRKKNGEPCGACVPCLVRKAALGADDSAAAVDFSNGGGRVARDPVVRVHYESYSAFAERLLEKGFDVYDFMESVPAATRIALGAGGEMTPAEALAVYRRFAKEWTRTYK</sequence>
<accession>A0A1C3VKQ8</accession>
<dbReference type="InterPro" id="IPR014729">
    <property type="entry name" value="Rossmann-like_a/b/a_fold"/>
</dbReference>